<evidence type="ECO:0000256" key="2">
    <source>
        <dbReference type="SAM" id="SignalP"/>
    </source>
</evidence>
<reference evidence="3 4" key="1">
    <citation type="journal article" date="2021" name="Elife">
        <title>Chloroplast acquisition without the gene transfer in kleptoplastic sea slugs, Plakobranchus ocellatus.</title>
        <authorList>
            <person name="Maeda T."/>
            <person name="Takahashi S."/>
            <person name="Yoshida T."/>
            <person name="Shimamura S."/>
            <person name="Takaki Y."/>
            <person name="Nagai Y."/>
            <person name="Toyoda A."/>
            <person name="Suzuki Y."/>
            <person name="Arimoto A."/>
            <person name="Ishii H."/>
            <person name="Satoh N."/>
            <person name="Nishiyama T."/>
            <person name="Hasebe M."/>
            <person name="Maruyama T."/>
            <person name="Minagawa J."/>
            <person name="Obokata J."/>
            <person name="Shigenobu S."/>
        </authorList>
    </citation>
    <scope>NUCLEOTIDE SEQUENCE [LARGE SCALE GENOMIC DNA]</scope>
</reference>
<comment type="caution">
    <text evidence="3">The sequence shown here is derived from an EMBL/GenBank/DDBJ whole genome shotgun (WGS) entry which is preliminary data.</text>
</comment>
<evidence type="ECO:0008006" key="5">
    <source>
        <dbReference type="Google" id="ProtNLM"/>
    </source>
</evidence>
<keyword evidence="4" id="KW-1185">Reference proteome</keyword>
<feature type="compositionally biased region" description="Basic and acidic residues" evidence="1">
    <location>
        <begin position="60"/>
        <end position="77"/>
    </location>
</feature>
<keyword evidence="2" id="KW-0732">Signal</keyword>
<feature type="region of interest" description="Disordered" evidence="1">
    <location>
        <begin position="53"/>
        <end position="77"/>
    </location>
</feature>
<dbReference type="AlphaFoldDB" id="A0AAV3YVC7"/>
<proteinExistence type="predicted"/>
<feature type="chain" id="PRO_5043640826" description="Secreted protein" evidence="2">
    <location>
        <begin position="16"/>
        <end position="169"/>
    </location>
</feature>
<gene>
    <name evidence="3" type="ORF">PoB_001282600</name>
</gene>
<feature type="signal peptide" evidence="2">
    <location>
        <begin position="1"/>
        <end position="15"/>
    </location>
</feature>
<sequence length="169" mass="18638">MLILALPTLFVTASTRNRNSTPQPYNSPQWGWGGCSVLKTWWCWVGGNGDGAGDGSRGSDGGDGHHSDGNSDRGGEHGSHHFSCGPLHFELFGDGRGWMFPSHGVALCLWGIQMDPGLLRRIVSLRRSRVLLYRDAIGVILLDILPQGQCINAARYCKNVYKYRTPRNR</sequence>
<name>A0AAV3YVC7_9GAST</name>
<accession>A0AAV3YVC7</accession>
<evidence type="ECO:0000313" key="4">
    <source>
        <dbReference type="Proteomes" id="UP000735302"/>
    </source>
</evidence>
<protein>
    <recommendedName>
        <fullName evidence="5">Secreted protein</fullName>
    </recommendedName>
</protein>
<evidence type="ECO:0000256" key="1">
    <source>
        <dbReference type="SAM" id="MobiDB-lite"/>
    </source>
</evidence>
<evidence type="ECO:0000313" key="3">
    <source>
        <dbReference type="EMBL" id="GFN86320.1"/>
    </source>
</evidence>
<organism evidence="3 4">
    <name type="scientific">Plakobranchus ocellatus</name>
    <dbReference type="NCBI Taxonomy" id="259542"/>
    <lineage>
        <taxon>Eukaryota</taxon>
        <taxon>Metazoa</taxon>
        <taxon>Spiralia</taxon>
        <taxon>Lophotrochozoa</taxon>
        <taxon>Mollusca</taxon>
        <taxon>Gastropoda</taxon>
        <taxon>Heterobranchia</taxon>
        <taxon>Euthyneura</taxon>
        <taxon>Panpulmonata</taxon>
        <taxon>Sacoglossa</taxon>
        <taxon>Placobranchoidea</taxon>
        <taxon>Plakobranchidae</taxon>
        <taxon>Plakobranchus</taxon>
    </lineage>
</organism>
<dbReference type="EMBL" id="BLXT01001517">
    <property type="protein sequence ID" value="GFN86320.1"/>
    <property type="molecule type" value="Genomic_DNA"/>
</dbReference>
<dbReference type="Proteomes" id="UP000735302">
    <property type="component" value="Unassembled WGS sequence"/>
</dbReference>